<comment type="caution">
    <text evidence="2">The sequence shown here is derived from an EMBL/GenBank/DDBJ whole genome shotgun (WGS) entry which is preliminary data.</text>
</comment>
<protein>
    <recommendedName>
        <fullName evidence="1">Helicase-associated domain-containing protein</fullName>
    </recommendedName>
</protein>
<dbReference type="OrthoDB" id="70932at2759"/>
<organism evidence="2 3">
    <name type="scientific">Thalassiosira oceanica</name>
    <name type="common">Marine diatom</name>
    <dbReference type="NCBI Taxonomy" id="159749"/>
    <lineage>
        <taxon>Eukaryota</taxon>
        <taxon>Sar</taxon>
        <taxon>Stramenopiles</taxon>
        <taxon>Ochrophyta</taxon>
        <taxon>Bacillariophyta</taxon>
        <taxon>Coscinodiscophyceae</taxon>
        <taxon>Thalassiosirophycidae</taxon>
        <taxon>Thalassiosirales</taxon>
        <taxon>Thalassiosiraceae</taxon>
        <taxon>Thalassiosira</taxon>
    </lineage>
</organism>
<sequence length="198" mass="22974">MTEDGLKIGKWVENQKYSYRYGTLTQERYRTLKEMGVVFPKRTPVKTEAFSPARNPSQSLSPDPAERWEQYRQMLIAHKKARGTVVVSRRDNPTLNRWIENQKASYRKKSMTDERARLLVEVGIELGMSNEEKWQAKLAELRAYRQEFGNCDVPQKHPVLGRWVNKQRQKKASNKLSTEHTAQLFELGFFDGAVGVAV</sequence>
<dbReference type="EMBL" id="AGNL01033958">
    <property type="protein sequence ID" value="EJK55475.1"/>
    <property type="molecule type" value="Genomic_DNA"/>
</dbReference>
<gene>
    <name evidence="2" type="ORF">THAOC_24793</name>
</gene>
<dbReference type="Pfam" id="PF03457">
    <property type="entry name" value="HA"/>
    <property type="match status" value="3"/>
</dbReference>
<dbReference type="PANTHER" id="PTHR33418">
    <property type="entry name" value="HELICASE-ASSOCIATED"/>
    <property type="match status" value="1"/>
</dbReference>
<dbReference type="AlphaFoldDB" id="K0RQT9"/>
<dbReference type="PANTHER" id="PTHR33418:SF1">
    <property type="entry name" value="HELICASE-ASSOCIATED DOMAIN-CONTAINING PROTEIN"/>
    <property type="match status" value="1"/>
</dbReference>
<reference evidence="2 3" key="1">
    <citation type="journal article" date="2012" name="Genome Biol.">
        <title>Genome and low-iron response of an oceanic diatom adapted to chronic iron limitation.</title>
        <authorList>
            <person name="Lommer M."/>
            <person name="Specht M."/>
            <person name="Roy A.S."/>
            <person name="Kraemer L."/>
            <person name="Andreson R."/>
            <person name="Gutowska M.A."/>
            <person name="Wolf J."/>
            <person name="Bergner S.V."/>
            <person name="Schilhabel M.B."/>
            <person name="Klostermeier U.C."/>
            <person name="Beiko R.G."/>
            <person name="Rosenstiel P."/>
            <person name="Hippler M."/>
            <person name="Laroche J."/>
        </authorList>
    </citation>
    <scope>NUCLEOTIDE SEQUENCE [LARGE SCALE GENOMIC DNA]</scope>
    <source>
        <strain evidence="2 3">CCMP1005</strain>
    </source>
</reference>
<feature type="domain" description="Helicase-associated" evidence="1">
    <location>
        <begin position="131"/>
        <end position="189"/>
    </location>
</feature>
<dbReference type="Gene3D" id="6.10.140.530">
    <property type="match status" value="2"/>
</dbReference>
<feature type="domain" description="Helicase-associated" evidence="1">
    <location>
        <begin position="65"/>
        <end position="123"/>
    </location>
</feature>
<name>K0RQT9_THAOC</name>
<proteinExistence type="predicted"/>
<accession>K0RQT9</accession>
<evidence type="ECO:0000313" key="3">
    <source>
        <dbReference type="Proteomes" id="UP000266841"/>
    </source>
</evidence>
<keyword evidence="3" id="KW-1185">Reference proteome</keyword>
<evidence type="ECO:0000313" key="2">
    <source>
        <dbReference type="EMBL" id="EJK55475.1"/>
    </source>
</evidence>
<evidence type="ECO:0000259" key="1">
    <source>
        <dbReference type="Pfam" id="PF03457"/>
    </source>
</evidence>
<feature type="domain" description="Helicase-associated" evidence="1">
    <location>
        <begin position="2"/>
        <end position="37"/>
    </location>
</feature>
<dbReference type="InterPro" id="IPR005114">
    <property type="entry name" value="Helicase_assoc"/>
</dbReference>
<dbReference type="Proteomes" id="UP000266841">
    <property type="component" value="Unassembled WGS sequence"/>
</dbReference>